<evidence type="ECO:0000313" key="7">
    <source>
        <dbReference type="EMBL" id="CCF57393.1"/>
    </source>
</evidence>
<keyword evidence="3" id="KW-0547">Nucleotide-binding</keyword>
<dbReference type="OrthoDB" id="3176171at2759"/>
<dbReference type="EMBL" id="HE650823">
    <property type="protein sequence ID" value="CCF57393.1"/>
    <property type="molecule type" value="Genomic_DNA"/>
</dbReference>
<dbReference type="KEGG" id="kaf:KAFR_0C04020"/>
<organism evidence="7 8">
    <name type="scientific">Kazachstania africana (strain ATCC 22294 / BCRC 22015 / CBS 2517 / CECT 1963 / NBRC 1671 / NRRL Y-8276)</name>
    <name type="common">Yeast</name>
    <name type="synonym">Kluyveromyces africanus</name>
    <dbReference type="NCBI Taxonomy" id="1071382"/>
    <lineage>
        <taxon>Eukaryota</taxon>
        <taxon>Fungi</taxon>
        <taxon>Dikarya</taxon>
        <taxon>Ascomycota</taxon>
        <taxon>Saccharomycotina</taxon>
        <taxon>Saccharomycetes</taxon>
        <taxon>Saccharomycetales</taxon>
        <taxon>Saccharomycetaceae</taxon>
        <taxon>Kazachstania</taxon>
    </lineage>
</organism>
<dbReference type="InterPro" id="IPR036961">
    <property type="entry name" value="Kinesin_motor_dom_sf"/>
</dbReference>
<dbReference type="InParanoid" id="H2ASP3"/>
<dbReference type="GO" id="GO:0005524">
    <property type="term" value="F:ATP binding"/>
    <property type="evidence" value="ECO:0007669"/>
    <property type="project" value="UniProtKB-UniRule"/>
</dbReference>
<dbReference type="STRING" id="1071382.H2ASP3"/>
<dbReference type="PROSITE" id="PS50067">
    <property type="entry name" value="KINESIN_MOTOR_2"/>
    <property type="match status" value="1"/>
</dbReference>
<dbReference type="InterPro" id="IPR001752">
    <property type="entry name" value="Kinesin_motor_dom"/>
</dbReference>
<feature type="coiled-coil region" evidence="4">
    <location>
        <begin position="486"/>
        <end position="513"/>
    </location>
</feature>
<dbReference type="RefSeq" id="XP_003956528.1">
    <property type="nucleotide sequence ID" value="XM_003956479.1"/>
</dbReference>
<gene>
    <name evidence="7" type="primary">KAFR0C04020</name>
    <name evidence="7" type="ORF">KAFR_0C04020</name>
</gene>
<dbReference type="SMART" id="SM00129">
    <property type="entry name" value="KISc"/>
    <property type="match status" value="1"/>
</dbReference>
<reference evidence="7 8" key="1">
    <citation type="journal article" date="2011" name="Proc. Natl. Acad. Sci. U.S.A.">
        <title>Evolutionary erosion of yeast sex chromosomes by mating-type switching accidents.</title>
        <authorList>
            <person name="Gordon J.L."/>
            <person name="Armisen D."/>
            <person name="Proux-Wera E."/>
            <person name="Oheigeartaigh S.S."/>
            <person name="Byrne K.P."/>
            <person name="Wolfe K.H."/>
        </authorList>
    </citation>
    <scope>NUCLEOTIDE SEQUENCE [LARGE SCALE GENOMIC DNA]</scope>
    <source>
        <strain evidence="8">ATCC 22294 / BCRC 22015 / CBS 2517 / CECT 1963 / NBRC 1671 / NRRL Y-8276</strain>
    </source>
</reference>
<dbReference type="PANTHER" id="PTHR47968">
    <property type="entry name" value="CENTROMERE PROTEIN E"/>
    <property type="match status" value="1"/>
</dbReference>
<evidence type="ECO:0000256" key="4">
    <source>
        <dbReference type="SAM" id="Coils"/>
    </source>
</evidence>
<sequence length="667" mass="75383">MHWNQSISDSVPPVLLPVNESTPLKVLLKVKPRDAEINSGDENLFNSYLLQDNLFFYKDEDKYQFDSVHEKSTELYNGIKGDLINNIFEGYHTGVITYGSAGTGKSSIFYGTDSTYEGGVVLMFVQDLYDKIDSIGNDTHFTVSLSTIEIHLEKMYDLLVNDRRPLKLHHETKQDDEYYFKDLHVAFVTSRDELINYIMDAESNRFSGSCLHTNYVQRSKSHLITKINVEQRNLNEDVVKRGSISFFDLAAIDFIDKDSMVSLGLTSDEVKKLNLESTTLKNSIISMSELSENPNAVIPYKNSNLTKLLNQCFMGNMKTTVILTCSMLKSNEAETLETLKMGLKLESISSNVHMNKHALNSKKKLDLIVEDMKSKEANYMNRIRLLETELNDLRASYGEAISETSSFKEEMNKERAKNVKLKEELEVFKKLLQKKGEAQSTHSKEMPLTDDEEIMQQLIEKSASVAELKATLDIEKHKSFKLNEVLKNYVEKLQTLKKMNDNLVTRIEKQEDSIQDLLSSNTVMKSQIKNWNNTADSRTERIKLLESKLREQQLKAESTSIFSSPRKQSIGSSSSNPILHSDETSEGYAKHQTASSGWGFGVTKSAFWGHGNISAQRKASTSSMATIESQESPSHSVTTKSFKKGLVLNSIKSVSANPGNTEDNDNK</sequence>
<dbReference type="InterPro" id="IPR027640">
    <property type="entry name" value="Kinesin-like_fam"/>
</dbReference>
<dbReference type="GO" id="GO:0003777">
    <property type="term" value="F:microtubule motor activity"/>
    <property type="evidence" value="ECO:0007669"/>
    <property type="project" value="InterPro"/>
</dbReference>
<evidence type="ECO:0000256" key="5">
    <source>
        <dbReference type="SAM" id="MobiDB-lite"/>
    </source>
</evidence>
<feature type="binding site" evidence="3">
    <location>
        <begin position="99"/>
        <end position="106"/>
    </location>
    <ligand>
        <name>ATP</name>
        <dbReference type="ChEBI" id="CHEBI:30616"/>
    </ligand>
</feature>
<comment type="similarity">
    <text evidence="3">Belongs to the TRAFAC class myosin-kinesin ATPase superfamily. Kinesin family.</text>
</comment>
<dbReference type="InterPro" id="IPR027417">
    <property type="entry name" value="P-loop_NTPase"/>
</dbReference>
<evidence type="ECO:0000256" key="3">
    <source>
        <dbReference type="PROSITE-ProRule" id="PRU00283"/>
    </source>
</evidence>
<keyword evidence="3" id="KW-0067">ATP-binding</keyword>
<proteinExistence type="inferred from homology"/>
<dbReference type="GO" id="GO:0008017">
    <property type="term" value="F:microtubule binding"/>
    <property type="evidence" value="ECO:0007669"/>
    <property type="project" value="InterPro"/>
</dbReference>
<feature type="domain" description="Kinesin motor" evidence="6">
    <location>
        <begin position="23"/>
        <end position="348"/>
    </location>
</feature>
<dbReference type="Proteomes" id="UP000005220">
    <property type="component" value="Chromosome 3"/>
</dbReference>
<protein>
    <recommendedName>
        <fullName evidence="6">Kinesin motor domain-containing protein</fullName>
    </recommendedName>
</protein>
<evidence type="ECO:0000256" key="2">
    <source>
        <dbReference type="ARBA" id="ARBA00023175"/>
    </source>
</evidence>
<dbReference type="eggNOG" id="KOG0240">
    <property type="taxonomic scope" value="Eukaryota"/>
</dbReference>
<dbReference type="FunCoup" id="H2ASP3">
    <property type="interactions" value="118"/>
</dbReference>
<evidence type="ECO:0000313" key="8">
    <source>
        <dbReference type="Proteomes" id="UP000005220"/>
    </source>
</evidence>
<dbReference type="HOGENOM" id="CLU_001485_32_0_1"/>
<dbReference type="Pfam" id="PF00225">
    <property type="entry name" value="Kinesin"/>
    <property type="match status" value="1"/>
</dbReference>
<dbReference type="PANTHER" id="PTHR47968:SF75">
    <property type="entry name" value="CENTROMERE-ASSOCIATED PROTEIN E"/>
    <property type="match status" value="1"/>
</dbReference>
<evidence type="ECO:0000256" key="1">
    <source>
        <dbReference type="ARBA" id="ARBA00023054"/>
    </source>
</evidence>
<feature type="compositionally biased region" description="Polar residues" evidence="5">
    <location>
        <begin position="556"/>
        <end position="578"/>
    </location>
</feature>
<keyword evidence="2 3" id="KW-0505">Motor protein</keyword>
<dbReference type="PRINTS" id="PR00380">
    <property type="entry name" value="KINESINHEAVY"/>
</dbReference>
<dbReference type="GO" id="GO:0007018">
    <property type="term" value="P:microtubule-based movement"/>
    <property type="evidence" value="ECO:0007669"/>
    <property type="project" value="InterPro"/>
</dbReference>
<feature type="region of interest" description="Disordered" evidence="5">
    <location>
        <begin position="619"/>
        <end position="641"/>
    </location>
</feature>
<evidence type="ECO:0000259" key="6">
    <source>
        <dbReference type="PROSITE" id="PS50067"/>
    </source>
</evidence>
<dbReference type="Gene3D" id="3.40.850.10">
    <property type="entry name" value="Kinesin motor domain"/>
    <property type="match status" value="1"/>
</dbReference>
<name>H2ASP3_KAZAF</name>
<keyword evidence="8" id="KW-1185">Reference proteome</keyword>
<dbReference type="SUPFAM" id="SSF52540">
    <property type="entry name" value="P-loop containing nucleoside triphosphate hydrolases"/>
    <property type="match status" value="1"/>
</dbReference>
<feature type="region of interest" description="Disordered" evidence="5">
    <location>
        <begin position="556"/>
        <end position="594"/>
    </location>
</feature>
<feature type="compositionally biased region" description="Polar residues" evidence="5">
    <location>
        <begin position="619"/>
        <end position="640"/>
    </location>
</feature>
<keyword evidence="1 4" id="KW-0175">Coiled coil</keyword>
<dbReference type="GeneID" id="13885312"/>
<accession>H2ASP3</accession>
<feature type="coiled-coil region" evidence="4">
    <location>
        <begin position="369"/>
        <end position="431"/>
    </location>
</feature>
<dbReference type="AlphaFoldDB" id="H2ASP3"/>